<evidence type="ECO:0000313" key="2">
    <source>
        <dbReference type="Proteomes" id="UP000005512"/>
    </source>
</evidence>
<reference evidence="1" key="1">
    <citation type="submission" date="2009-12" db="EMBL/GenBank/DDBJ databases">
        <authorList>
            <person name="Weinstock G."/>
            <person name="Sodergren E."/>
            <person name="Clifton S."/>
            <person name="Fulton L."/>
            <person name="Fulton B."/>
            <person name="Courtney L."/>
            <person name="Fronick C."/>
            <person name="Harrison M."/>
            <person name="Strong C."/>
            <person name="Farmer C."/>
            <person name="Delahaunty K."/>
            <person name="Markovic C."/>
            <person name="Hall O."/>
            <person name="Minx P."/>
            <person name="Tomlinson C."/>
            <person name="Mitreva M."/>
            <person name="Nelson J."/>
            <person name="Hou S."/>
            <person name="Wollam A."/>
            <person name="Pepin K.H."/>
            <person name="Johnson M."/>
            <person name="Bhonagiri V."/>
            <person name="Nash W.E."/>
            <person name="Warren W."/>
            <person name="Chinwalla A."/>
            <person name="Mardis E.R."/>
            <person name="Wilson R.K."/>
        </authorList>
    </citation>
    <scope>NUCLEOTIDE SEQUENCE [LARGE SCALE GENOMIC DNA]</scope>
    <source>
        <strain evidence="1">DSM 4541</strain>
    </source>
</reference>
<keyword evidence="2" id="KW-1185">Reference proteome</keyword>
<dbReference type="Proteomes" id="UP000005512">
    <property type="component" value="Unassembled WGS sequence"/>
</dbReference>
<accession>D1P1Z2</accession>
<comment type="caution">
    <text evidence="1">The sequence shown here is derived from an EMBL/GenBank/DDBJ whole genome shotgun (WGS) entry which is preliminary data.</text>
</comment>
<evidence type="ECO:0000313" key="1">
    <source>
        <dbReference type="EMBL" id="EFB72613.1"/>
    </source>
</evidence>
<dbReference type="HOGENOM" id="CLU_3294963_0_0_6"/>
<name>D1P1Z2_9GAMM</name>
<protein>
    <submittedName>
        <fullName evidence="1">Uncharacterized protein</fullName>
    </submittedName>
</protein>
<proteinExistence type="predicted"/>
<dbReference type="AlphaFoldDB" id="D1P1Z2"/>
<sequence length="40" mass="4663">MVASVLRQLNIRKTAKITCCYIDRLPFPPTWNGHYLISLE</sequence>
<dbReference type="EMBL" id="ABXV02000022">
    <property type="protein sequence ID" value="EFB72613.1"/>
    <property type="molecule type" value="Genomic_DNA"/>
</dbReference>
<gene>
    <name evidence="1" type="ORF">PROVRUST_06215</name>
</gene>
<organism evidence="1 2">
    <name type="scientific">Providencia rustigianii DSM 4541</name>
    <dbReference type="NCBI Taxonomy" id="500637"/>
    <lineage>
        <taxon>Bacteria</taxon>
        <taxon>Pseudomonadati</taxon>
        <taxon>Pseudomonadota</taxon>
        <taxon>Gammaproteobacteria</taxon>
        <taxon>Enterobacterales</taxon>
        <taxon>Morganellaceae</taxon>
        <taxon>Providencia</taxon>
    </lineage>
</organism>